<accession>G0MUL3</accession>
<sequence>MTKSNHITKERCLLLYLKNLHSFLPEEKMLCAYQLKLLHPNPWKTKVYNEFEDRPLPFHSPRSRNCISIEKLAIMNGGFVNNGKIIIECYVRIVFERLEERKVNLQELRPNNQDIEHMFLEVPYEPIKKVIEMEIQLSQLTNSVPYSQPFYIDGIPFKVEIGKESDNWISIWLLCNQEDKSDWWRVNLVSEFRLINRNTNVKWNLLTIRSTFLERSNIKCGKNNWIKWDDFMDPKHVCVKHGRIVVEVVVDILGKYGFEETTGKGIKKPMKRLTDALILIDKKEFYVSRMMKYNKKYQNAEEWKKLFRDPDVIKLTDELRRDLVSDEFPSSEESDDEPFYLYSKSVRKISKTISNPRERLQKALNENHEIRMLLEDPDVQNLGNSFLSLLTENNIGQPAEPPSIQFSEFSAPSVMVTFNFKDNKIFYSSKQILANASHYFMKRYYGPDAKYDDNTIIFDEITSEDFNVLLNHVYHPTKPITEKNLDILLPLAHRFSFFEVLKKCEMYLIKNEKLTVGKKEEYANKYKLEVLLNACQNYNESNPPKQTWVSYYFPRFY</sequence>
<gene>
    <name evidence="2" type="ORF">CAEBREN_20329</name>
</gene>
<reference evidence="3" key="1">
    <citation type="submission" date="2011-07" db="EMBL/GenBank/DDBJ databases">
        <authorList>
            <consortium name="Caenorhabditis brenneri Sequencing and Analysis Consortium"/>
            <person name="Wilson R.K."/>
        </authorList>
    </citation>
    <scope>NUCLEOTIDE SEQUENCE [LARGE SCALE GENOMIC DNA]</scope>
    <source>
        <strain evidence="3">PB2801</strain>
    </source>
</reference>
<dbReference type="OrthoDB" id="5795283at2759"/>
<evidence type="ECO:0000313" key="2">
    <source>
        <dbReference type="EMBL" id="EGT44014.1"/>
    </source>
</evidence>
<dbReference type="Pfam" id="PF00917">
    <property type="entry name" value="MATH"/>
    <property type="match status" value="1"/>
</dbReference>
<dbReference type="PANTHER" id="PTHR47022:SF1">
    <property type="entry name" value="BTB AND MATH DOMAIN-CONTAINING PROTEIN 36-RELATED"/>
    <property type="match status" value="1"/>
</dbReference>
<dbReference type="InterPro" id="IPR002083">
    <property type="entry name" value="MATH/TRAF_dom"/>
</dbReference>
<organism evidence="3">
    <name type="scientific">Caenorhabditis brenneri</name>
    <name type="common">Nematode worm</name>
    <dbReference type="NCBI Taxonomy" id="135651"/>
    <lineage>
        <taxon>Eukaryota</taxon>
        <taxon>Metazoa</taxon>
        <taxon>Ecdysozoa</taxon>
        <taxon>Nematoda</taxon>
        <taxon>Chromadorea</taxon>
        <taxon>Rhabditida</taxon>
        <taxon>Rhabditina</taxon>
        <taxon>Rhabditomorpha</taxon>
        <taxon>Rhabditoidea</taxon>
        <taxon>Rhabditidae</taxon>
        <taxon>Peloderinae</taxon>
        <taxon>Caenorhabditis</taxon>
    </lineage>
</organism>
<protein>
    <recommendedName>
        <fullName evidence="1">BTB domain-containing protein</fullName>
    </recommendedName>
</protein>
<dbReference type="Gene3D" id="3.30.710.10">
    <property type="entry name" value="Potassium Channel Kv1.1, Chain A"/>
    <property type="match status" value="1"/>
</dbReference>
<dbReference type="SMART" id="SM00225">
    <property type="entry name" value="BTB"/>
    <property type="match status" value="1"/>
</dbReference>
<dbReference type="InterPro" id="IPR000210">
    <property type="entry name" value="BTB/POZ_dom"/>
</dbReference>
<keyword evidence="3" id="KW-1185">Reference proteome</keyword>
<dbReference type="InterPro" id="IPR011333">
    <property type="entry name" value="SKP1/BTB/POZ_sf"/>
</dbReference>
<dbReference type="PANTHER" id="PTHR47022">
    <property type="entry name" value="BTB AND MATH DOMAIN-CONTAINING PROTEIN 36-RELATED"/>
    <property type="match status" value="1"/>
</dbReference>
<dbReference type="Proteomes" id="UP000008068">
    <property type="component" value="Unassembled WGS sequence"/>
</dbReference>
<dbReference type="PROSITE" id="PS50097">
    <property type="entry name" value="BTB"/>
    <property type="match status" value="1"/>
</dbReference>
<feature type="domain" description="BTB" evidence="1">
    <location>
        <begin position="412"/>
        <end position="482"/>
    </location>
</feature>
<dbReference type="SUPFAM" id="SSF54695">
    <property type="entry name" value="POZ domain"/>
    <property type="match status" value="1"/>
</dbReference>
<name>G0MUL3_CAEBE</name>
<dbReference type="EMBL" id="GL379812">
    <property type="protein sequence ID" value="EGT44014.1"/>
    <property type="molecule type" value="Genomic_DNA"/>
</dbReference>
<dbReference type="Pfam" id="PF00651">
    <property type="entry name" value="BTB"/>
    <property type="match status" value="1"/>
</dbReference>
<dbReference type="HOGENOM" id="CLU_433638_0_0_1"/>
<proteinExistence type="predicted"/>
<dbReference type="SUPFAM" id="SSF49599">
    <property type="entry name" value="TRAF domain-like"/>
    <property type="match status" value="2"/>
</dbReference>
<dbReference type="Gene3D" id="2.60.210.10">
    <property type="entry name" value="Apoptosis, Tumor Necrosis Factor Receptor Associated Protein 2, Chain A"/>
    <property type="match status" value="1"/>
</dbReference>
<dbReference type="STRING" id="135651.G0MUL3"/>
<evidence type="ECO:0000313" key="3">
    <source>
        <dbReference type="Proteomes" id="UP000008068"/>
    </source>
</evidence>
<dbReference type="eggNOG" id="ENOG502RT69">
    <property type="taxonomic scope" value="Eukaryota"/>
</dbReference>
<dbReference type="InParanoid" id="G0MUL3"/>
<dbReference type="AlphaFoldDB" id="G0MUL3"/>
<dbReference type="CDD" id="cd00121">
    <property type="entry name" value="MATH"/>
    <property type="match status" value="1"/>
</dbReference>
<evidence type="ECO:0000259" key="1">
    <source>
        <dbReference type="PROSITE" id="PS50097"/>
    </source>
</evidence>
<dbReference type="InterPro" id="IPR008974">
    <property type="entry name" value="TRAF-like"/>
</dbReference>